<dbReference type="EMBL" id="JBEPLZ010000001">
    <property type="protein sequence ID" value="MET3568683.1"/>
    <property type="molecule type" value="Genomic_DNA"/>
</dbReference>
<dbReference type="Proteomes" id="UP001549200">
    <property type="component" value="Unassembled WGS sequence"/>
</dbReference>
<organism evidence="1 2">
    <name type="scientific">Enterocloster citroniae</name>
    <dbReference type="NCBI Taxonomy" id="358743"/>
    <lineage>
        <taxon>Bacteria</taxon>
        <taxon>Bacillati</taxon>
        <taxon>Bacillota</taxon>
        <taxon>Clostridia</taxon>
        <taxon>Lachnospirales</taxon>
        <taxon>Lachnospiraceae</taxon>
        <taxon>Enterocloster</taxon>
    </lineage>
</organism>
<name>A0ABV2FRN8_9FIRM</name>
<proteinExistence type="predicted"/>
<evidence type="ECO:0008006" key="3">
    <source>
        <dbReference type="Google" id="ProtNLM"/>
    </source>
</evidence>
<dbReference type="GeneID" id="93161580"/>
<protein>
    <recommendedName>
        <fullName evidence="3">Spore coat associated protein CotJA</fullName>
    </recommendedName>
</protein>
<sequence length="100" mass="11497">MSSFHPGLNAGLSFYPGLNAGSSFYPDLFGINYIAQVYILQAKESHCPILRIPQAMTFFYMDVFVMFRFWEFRPLYTDGIRQSGPSEAEGNDFLYPFFVP</sequence>
<dbReference type="RefSeq" id="WP_048930592.1">
    <property type="nucleotide sequence ID" value="NZ_CAUCMW010000077.1"/>
</dbReference>
<reference evidence="1 2" key="1">
    <citation type="submission" date="2024-06" db="EMBL/GenBank/DDBJ databases">
        <title>Genomic Encyclopedia of Type Strains, Phase IV (KMG-IV): sequencing the most valuable type-strain genomes for metagenomic binning, comparative biology and taxonomic classification.</title>
        <authorList>
            <person name="Goeker M."/>
        </authorList>
    </citation>
    <scope>NUCLEOTIDE SEQUENCE [LARGE SCALE GENOMIC DNA]</scope>
    <source>
        <strain evidence="1 2">DSM 19261</strain>
    </source>
</reference>
<gene>
    <name evidence="1" type="ORF">ABID13_000295</name>
</gene>
<comment type="caution">
    <text evidence="1">The sequence shown here is derived from an EMBL/GenBank/DDBJ whole genome shotgun (WGS) entry which is preliminary data.</text>
</comment>
<evidence type="ECO:0000313" key="2">
    <source>
        <dbReference type="Proteomes" id="UP001549200"/>
    </source>
</evidence>
<evidence type="ECO:0000313" key="1">
    <source>
        <dbReference type="EMBL" id="MET3568683.1"/>
    </source>
</evidence>
<accession>A0ABV2FRN8</accession>
<keyword evidence="2" id="KW-1185">Reference proteome</keyword>